<gene>
    <name evidence="2" type="ORF">CDAR_580071</name>
</gene>
<keyword evidence="3" id="KW-1185">Reference proteome</keyword>
<dbReference type="AlphaFoldDB" id="A0AAV4PMH7"/>
<evidence type="ECO:0000313" key="3">
    <source>
        <dbReference type="Proteomes" id="UP001054837"/>
    </source>
</evidence>
<reference evidence="2 3" key="1">
    <citation type="submission" date="2021-06" db="EMBL/GenBank/DDBJ databases">
        <title>Caerostris darwini draft genome.</title>
        <authorList>
            <person name="Kono N."/>
            <person name="Arakawa K."/>
        </authorList>
    </citation>
    <scope>NUCLEOTIDE SEQUENCE [LARGE SCALE GENOMIC DNA]</scope>
</reference>
<sequence length="117" mass="13567">MMCLADVYFFLDDNAVVVYEHEDVLNSWEAVKSGIISKAEESRQLIKLLNRKLRAKTIYGIQLNIEGYPMPLVIPILCSCPIDGDDKRECSSNKPYHDLDKQNQMEDKREQNDTFPR</sequence>
<proteinExistence type="predicted"/>
<protein>
    <submittedName>
        <fullName evidence="2">Uncharacterized protein</fullName>
    </submittedName>
</protein>
<organism evidence="2 3">
    <name type="scientific">Caerostris darwini</name>
    <dbReference type="NCBI Taxonomy" id="1538125"/>
    <lineage>
        <taxon>Eukaryota</taxon>
        <taxon>Metazoa</taxon>
        <taxon>Ecdysozoa</taxon>
        <taxon>Arthropoda</taxon>
        <taxon>Chelicerata</taxon>
        <taxon>Arachnida</taxon>
        <taxon>Araneae</taxon>
        <taxon>Araneomorphae</taxon>
        <taxon>Entelegynae</taxon>
        <taxon>Araneoidea</taxon>
        <taxon>Araneidae</taxon>
        <taxon>Caerostris</taxon>
    </lineage>
</organism>
<evidence type="ECO:0000313" key="2">
    <source>
        <dbReference type="EMBL" id="GIX98602.1"/>
    </source>
</evidence>
<comment type="caution">
    <text evidence="2">The sequence shown here is derived from an EMBL/GenBank/DDBJ whole genome shotgun (WGS) entry which is preliminary data.</text>
</comment>
<dbReference type="Proteomes" id="UP001054837">
    <property type="component" value="Unassembled WGS sequence"/>
</dbReference>
<feature type="region of interest" description="Disordered" evidence="1">
    <location>
        <begin position="91"/>
        <end position="117"/>
    </location>
</feature>
<evidence type="ECO:0000256" key="1">
    <source>
        <dbReference type="SAM" id="MobiDB-lite"/>
    </source>
</evidence>
<dbReference type="EMBL" id="BPLQ01003196">
    <property type="protein sequence ID" value="GIX98602.1"/>
    <property type="molecule type" value="Genomic_DNA"/>
</dbReference>
<accession>A0AAV4PMH7</accession>
<name>A0AAV4PMH7_9ARAC</name>